<organism evidence="1 2">
    <name type="scientific">Salinibacterium amurskyense</name>
    <dbReference type="NCBI Taxonomy" id="205941"/>
    <lineage>
        <taxon>Bacteria</taxon>
        <taxon>Bacillati</taxon>
        <taxon>Actinomycetota</taxon>
        <taxon>Actinomycetes</taxon>
        <taxon>Micrococcales</taxon>
        <taxon>Microbacteriaceae</taxon>
        <taxon>Salinibacterium</taxon>
    </lineage>
</organism>
<keyword evidence="2" id="KW-1185">Reference proteome</keyword>
<dbReference type="EMBL" id="PGFH01000001">
    <property type="protein sequence ID" value="PJJ81917.1"/>
    <property type="molecule type" value="Genomic_DNA"/>
</dbReference>
<dbReference type="Proteomes" id="UP000231742">
    <property type="component" value="Unassembled WGS sequence"/>
</dbReference>
<evidence type="ECO:0000313" key="1">
    <source>
        <dbReference type="EMBL" id="PJJ81917.1"/>
    </source>
</evidence>
<gene>
    <name evidence="1" type="ORF">CLV85_1102</name>
</gene>
<protein>
    <submittedName>
        <fullName evidence="1">Uncharacterized protein</fullName>
    </submittedName>
</protein>
<sequence>MTIRPDPAPTTSRAARQHVVWESSTVLLCISASLSSRGAAGRTALDCSRRLNYGLNTSSAASVWLWPVLAPNRTIHGSSSDENYALDRRRRSPAAVVSLSANFEENDLALSG</sequence>
<comment type="caution">
    <text evidence="1">The sequence shown here is derived from an EMBL/GenBank/DDBJ whole genome shotgun (WGS) entry which is preliminary data.</text>
</comment>
<name>A0A2M9D864_9MICO</name>
<dbReference type="AlphaFoldDB" id="A0A2M9D864"/>
<proteinExistence type="predicted"/>
<reference evidence="1 2" key="1">
    <citation type="submission" date="2017-11" db="EMBL/GenBank/DDBJ databases">
        <title>Genomic Encyclopedia of Archaeal and Bacterial Type Strains, Phase II (KMG-II): From Individual Species to Whole Genera.</title>
        <authorList>
            <person name="Goeker M."/>
        </authorList>
    </citation>
    <scope>NUCLEOTIDE SEQUENCE [LARGE SCALE GENOMIC DNA]</scope>
    <source>
        <strain evidence="1 2">DSM 16400</strain>
    </source>
</reference>
<accession>A0A2M9D864</accession>
<evidence type="ECO:0000313" key="2">
    <source>
        <dbReference type="Proteomes" id="UP000231742"/>
    </source>
</evidence>